<feature type="region of interest" description="Disordered" evidence="1">
    <location>
        <begin position="1"/>
        <end position="64"/>
    </location>
</feature>
<dbReference type="Proteomes" id="UP000004946">
    <property type="component" value="Chromosome"/>
</dbReference>
<protein>
    <submittedName>
        <fullName evidence="2">Uncharacterized protein</fullName>
    </submittedName>
</protein>
<dbReference type="HOGENOM" id="CLU_2863752_0_0_11"/>
<comment type="caution">
    <text evidence="2">The sequence shown here is derived from an EMBL/GenBank/DDBJ whole genome shotgun (WGS) entry which is preliminary data.</text>
</comment>
<sequence>MPAGAKTGAISTAIQDDSDNAYVRTATPQAVSEQDDRAGELFPPGSSCPLSKRDFLPPDFPANR</sequence>
<evidence type="ECO:0000313" key="3">
    <source>
        <dbReference type="Proteomes" id="UP000004946"/>
    </source>
</evidence>
<dbReference type="EMBL" id="AEON01000002">
    <property type="protein sequence ID" value="EFT82639.1"/>
    <property type="molecule type" value="Genomic_DNA"/>
</dbReference>
<keyword evidence="3" id="KW-1185">Reference proteome</keyword>
<dbReference type="KEGG" id="pdo:PSDT_0347"/>
<evidence type="ECO:0000256" key="1">
    <source>
        <dbReference type="SAM" id="MobiDB-lite"/>
    </source>
</evidence>
<evidence type="ECO:0000313" key="2">
    <source>
        <dbReference type="EMBL" id="EFT82639.1"/>
    </source>
</evidence>
<reference evidence="2 3" key="1">
    <citation type="submission" date="2010-12" db="EMBL/GenBank/DDBJ databases">
        <authorList>
            <person name="Muzny D."/>
            <person name="Qin X."/>
            <person name="Buhay C."/>
            <person name="Dugan-Rocha S."/>
            <person name="Ding Y."/>
            <person name="Chen G."/>
            <person name="Hawes A."/>
            <person name="Holder M."/>
            <person name="Jhangiani S."/>
            <person name="Johnson A."/>
            <person name="Khan Z."/>
            <person name="Li Z."/>
            <person name="Liu W."/>
            <person name="Liu X."/>
            <person name="Perez L."/>
            <person name="Shen H."/>
            <person name="Wang Q."/>
            <person name="Watt J."/>
            <person name="Xi L."/>
            <person name="Xin Y."/>
            <person name="Zhou J."/>
            <person name="Deng J."/>
            <person name="Jiang H."/>
            <person name="Liu Y."/>
            <person name="Qu J."/>
            <person name="Song X.-Z."/>
            <person name="Zhang L."/>
            <person name="Villasana D."/>
            <person name="Johnson A."/>
            <person name="Liu J."/>
            <person name="Liyanage D."/>
            <person name="Lorensuhewa L."/>
            <person name="Robinson T."/>
            <person name="Song A."/>
            <person name="Song B.-B."/>
            <person name="Dinh H."/>
            <person name="Thornton R."/>
            <person name="Coyle M."/>
            <person name="Francisco L."/>
            <person name="Jackson L."/>
            <person name="Javaid M."/>
            <person name="Korchina V."/>
            <person name="Kovar C."/>
            <person name="Mata R."/>
            <person name="Mathew T."/>
            <person name="Ngo R."/>
            <person name="Nguyen L."/>
            <person name="Nguyen N."/>
            <person name="Okwuonu G."/>
            <person name="Ongeri F."/>
            <person name="Pham C."/>
            <person name="Simmons D."/>
            <person name="Wilczek-Boney K."/>
            <person name="Hale W."/>
            <person name="Jakkamsetti A."/>
            <person name="Pham P."/>
            <person name="Ruth R."/>
            <person name="San Lucas F."/>
            <person name="Warren J."/>
            <person name="Zhang J."/>
            <person name="Zhao Z."/>
            <person name="Zhou C."/>
            <person name="Zhu D."/>
            <person name="Lee S."/>
            <person name="Bess C."/>
            <person name="Blankenburg K."/>
            <person name="Forbes L."/>
            <person name="Fu Q."/>
            <person name="Gubbala S."/>
            <person name="Hirani K."/>
            <person name="Jayaseelan J.C."/>
            <person name="Lara F."/>
            <person name="Munidasa M."/>
            <person name="Palculict T."/>
            <person name="Patil S."/>
            <person name="Pu L.-L."/>
            <person name="Saada N."/>
            <person name="Tang L."/>
            <person name="Weissenberger G."/>
            <person name="Zhu Y."/>
            <person name="Hemphill L."/>
            <person name="Shang Y."/>
            <person name="Youmans B."/>
            <person name="Ayvaz T."/>
            <person name="Ross M."/>
            <person name="Santibanez J."/>
            <person name="Aqrawi P."/>
            <person name="Gross S."/>
            <person name="Joshi V."/>
            <person name="Fowler G."/>
            <person name="Nazareth L."/>
            <person name="Reid J."/>
            <person name="Worley K."/>
            <person name="Petrosino J."/>
            <person name="Highlander S."/>
            <person name="Gibbs R."/>
        </authorList>
    </citation>
    <scope>NUCLEOTIDE SEQUENCE [LARGE SCALE GENOMIC DNA]</scope>
    <source>
        <strain evidence="2 3">DSM 10105</strain>
    </source>
</reference>
<proteinExistence type="predicted"/>
<name>E6K2T5_PARDN</name>
<gene>
    <name evidence="2" type="ORF">HMPREF0620_1324</name>
</gene>
<organism evidence="2 3">
    <name type="scientific">Parascardovia denticolens DSM 10105 = JCM 12538</name>
    <dbReference type="NCBI Taxonomy" id="864564"/>
    <lineage>
        <taxon>Bacteria</taxon>
        <taxon>Bacillati</taxon>
        <taxon>Actinomycetota</taxon>
        <taxon>Actinomycetes</taxon>
        <taxon>Bifidobacteriales</taxon>
        <taxon>Bifidobacteriaceae</taxon>
        <taxon>Parascardovia</taxon>
    </lineage>
</organism>
<accession>E6K2T5</accession>
<dbReference type="AlphaFoldDB" id="E6K2T5"/>
<dbReference type="PATRIC" id="fig|864564.6.peg.381"/>